<evidence type="ECO:0000256" key="6">
    <source>
        <dbReference type="SAM" id="MobiDB-lite"/>
    </source>
</evidence>
<dbReference type="InterPro" id="IPR017441">
    <property type="entry name" value="Protein_kinase_ATP_BS"/>
</dbReference>
<keyword evidence="2 5" id="KW-0547">Nucleotide-binding</keyword>
<keyword evidence="1 8" id="KW-0808">Transferase</keyword>
<dbReference type="PROSITE" id="PS00107">
    <property type="entry name" value="PROTEIN_KINASE_ATP"/>
    <property type="match status" value="1"/>
</dbReference>
<keyword evidence="3 8" id="KW-0418">Kinase</keyword>
<feature type="region of interest" description="Disordered" evidence="6">
    <location>
        <begin position="298"/>
        <end position="322"/>
    </location>
</feature>
<dbReference type="Gene3D" id="1.10.510.10">
    <property type="entry name" value="Transferase(Phosphotransferase) domain 1"/>
    <property type="match status" value="1"/>
</dbReference>
<evidence type="ECO:0000313" key="9">
    <source>
        <dbReference type="Proteomes" id="UP001183246"/>
    </source>
</evidence>
<dbReference type="EC" id="2.7.11.1" evidence="8"/>
<protein>
    <submittedName>
        <fullName evidence="8">Serine/threonine-protein kinase</fullName>
        <ecNumber evidence="8">2.7.11.1</ecNumber>
    </submittedName>
</protein>
<dbReference type="Pfam" id="PF00069">
    <property type="entry name" value="Pkinase"/>
    <property type="match status" value="1"/>
</dbReference>
<evidence type="ECO:0000256" key="3">
    <source>
        <dbReference type="ARBA" id="ARBA00022777"/>
    </source>
</evidence>
<keyword evidence="4 5" id="KW-0067">ATP-binding</keyword>
<reference evidence="9" key="1">
    <citation type="submission" date="2023-07" db="EMBL/GenBank/DDBJ databases">
        <title>30 novel species of actinomycetes from the DSMZ collection.</title>
        <authorList>
            <person name="Nouioui I."/>
        </authorList>
    </citation>
    <scope>NUCLEOTIDE SEQUENCE [LARGE SCALE GENOMIC DNA]</scope>
    <source>
        <strain evidence="9">DSM 44938</strain>
    </source>
</reference>
<evidence type="ECO:0000256" key="1">
    <source>
        <dbReference type="ARBA" id="ARBA00022679"/>
    </source>
</evidence>
<dbReference type="InterPro" id="IPR008271">
    <property type="entry name" value="Ser/Thr_kinase_AS"/>
</dbReference>
<name>A0ABU2MUK7_9ACTN</name>
<evidence type="ECO:0000256" key="4">
    <source>
        <dbReference type="ARBA" id="ARBA00022840"/>
    </source>
</evidence>
<feature type="compositionally biased region" description="Polar residues" evidence="6">
    <location>
        <begin position="366"/>
        <end position="375"/>
    </location>
</feature>
<dbReference type="PANTHER" id="PTHR43289">
    <property type="entry name" value="MITOGEN-ACTIVATED PROTEIN KINASE KINASE KINASE 20-RELATED"/>
    <property type="match status" value="1"/>
</dbReference>
<dbReference type="RefSeq" id="WP_311706284.1">
    <property type="nucleotide sequence ID" value="NZ_JAVREL010000013.1"/>
</dbReference>
<dbReference type="InterPro" id="IPR011009">
    <property type="entry name" value="Kinase-like_dom_sf"/>
</dbReference>
<feature type="domain" description="Protein kinase" evidence="7">
    <location>
        <begin position="16"/>
        <end position="272"/>
    </location>
</feature>
<proteinExistence type="predicted"/>
<dbReference type="PANTHER" id="PTHR43289:SF34">
    <property type="entry name" value="SERINE_THREONINE-PROTEIN KINASE YBDM-RELATED"/>
    <property type="match status" value="1"/>
</dbReference>
<sequence>MTESPGLGDWRQVGPYRLVGRLGRGGMGRVYLGRSPGGRLVAVKVVAEELAGDVEFRRRFALEVAAARGVGGFYTAQVVDADPDANPPWLVTAYIPGPSLQQAVAAHGPLPPNAIRVLGSGLAEGLAAIHASGVVHRDLKPGNVILAHDGPRVIDFGIARALDAVQHSTGIFGTPGYMSPEQARGHPTGPASDIFSLACVLTYAATTHSPYGEGIPAVVLYRIIHEEPDLTDLPSELAPFIKACLARNPSQRPLVADALRYLTTSAADPQWLPAGVSAMISEHGAASLVLRNGAADDNVAEREPSSGGLVTGGDVSRPAGSRRRRNVVTAALGLGLAISTAVVWITASVLNSPDPPDDNAGETPGATRSTTSTNPCDVIDNTIIGDHRLVSTGTPGGYESGSDNVATCTWRTADFGDADSRGSYTLAYAPSPMETISDPEPDPVDLSGIPSATAYSNDSDTACEVSWRTSFGYATVFASEPSNIIGGLSCVTVADFARSVFPKVPE</sequence>
<dbReference type="GO" id="GO:0004674">
    <property type="term" value="F:protein serine/threonine kinase activity"/>
    <property type="evidence" value="ECO:0007669"/>
    <property type="project" value="UniProtKB-EC"/>
</dbReference>
<dbReference type="SMART" id="SM00220">
    <property type="entry name" value="S_TKc"/>
    <property type="match status" value="1"/>
</dbReference>
<dbReference type="SUPFAM" id="SSF56112">
    <property type="entry name" value="Protein kinase-like (PK-like)"/>
    <property type="match status" value="1"/>
</dbReference>
<dbReference type="PROSITE" id="PS50011">
    <property type="entry name" value="PROTEIN_KINASE_DOM"/>
    <property type="match status" value="1"/>
</dbReference>
<evidence type="ECO:0000256" key="2">
    <source>
        <dbReference type="ARBA" id="ARBA00022741"/>
    </source>
</evidence>
<dbReference type="Gene3D" id="3.30.200.20">
    <property type="entry name" value="Phosphorylase Kinase, domain 1"/>
    <property type="match status" value="1"/>
</dbReference>
<dbReference type="EMBL" id="JAVREL010000013">
    <property type="protein sequence ID" value="MDT0345151.1"/>
    <property type="molecule type" value="Genomic_DNA"/>
</dbReference>
<dbReference type="CDD" id="cd14014">
    <property type="entry name" value="STKc_PknB_like"/>
    <property type="match status" value="1"/>
</dbReference>
<evidence type="ECO:0000256" key="5">
    <source>
        <dbReference type="PROSITE-ProRule" id="PRU10141"/>
    </source>
</evidence>
<dbReference type="PROSITE" id="PS00108">
    <property type="entry name" value="PROTEIN_KINASE_ST"/>
    <property type="match status" value="1"/>
</dbReference>
<dbReference type="InterPro" id="IPR000719">
    <property type="entry name" value="Prot_kinase_dom"/>
</dbReference>
<gene>
    <name evidence="8" type="ORF">RM590_21465</name>
</gene>
<accession>A0ABU2MUK7</accession>
<dbReference type="Proteomes" id="UP001183246">
    <property type="component" value="Unassembled WGS sequence"/>
</dbReference>
<feature type="region of interest" description="Disordered" evidence="6">
    <location>
        <begin position="351"/>
        <end position="377"/>
    </location>
</feature>
<evidence type="ECO:0000259" key="7">
    <source>
        <dbReference type="PROSITE" id="PS50011"/>
    </source>
</evidence>
<keyword evidence="9" id="KW-1185">Reference proteome</keyword>
<evidence type="ECO:0000313" key="8">
    <source>
        <dbReference type="EMBL" id="MDT0345151.1"/>
    </source>
</evidence>
<feature type="binding site" evidence="5">
    <location>
        <position position="44"/>
    </location>
    <ligand>
        <name>ATP</name>
        <dbReference type="ChEBI" id="CHEBI:30616"/>
    </ligand>
</feature>
<comment type="caution">
    <text evidence="8">The sequence shown here is derived from an EMBL/GenBank/DDBJ whole genome shotgun (WGS) entry which is preliminary data.</text>
</comment>
<organism evidence="8 9">
    <name type="scientific">Streptomyces litchfieldiae</name>
    <dbReference type="NCBI Taxonomy" id="3075543"/>
    <lineage>
        <taxon>Bacteria</taxon>
        <taxon>Bacillati</taxon>
        <taxon>Actinomycetota</taxon>
        <taxon>Actinomycetes</taxon>
        <taxon>Kitasatosporales</taxon>
        <taxon>Streptomycetaceae</taxon>
        <taxon>Streptomyces</taxon>
    </lineage>
</organism>